<dbReference type="RefSeq" id="XP_027717590.1">
    <property type="nucleotide sequence ID" value="XM_027861789.1"/>
</dbReference>
<evidence type="ECO:0000313" key="4">
    <source>
        <dbReference type="Ensembl" id="ENSVURP00010019295.1"/>
    </source>
</evidence>
<evidence type="ECO:0000313" key="5">
    <source>
        <dbReference type="Proteomes" id="UP000314987"/>
    </source>
</evidence>
<evidence type="ECO:0000256" key="1">
    <source>
        <dbReference type="SAM" id="MobiDB-lite"/>
    </source>
</evidence>
<dbReference type="InterPro" id="IPR029292">
    <property type="entry name" value="MENT"/>
</dbReference>
<dbReference type="GeneTree" id="ENSGT00390000014288"/>
<dbReference type="PANTHER" id="PTHR16240:SF2">
    <property type="entry name" value="PROTEIN MENT"/>
    <property type="match status" value="1"/>
</dbReference>
<feature type="region of interest" description="Disordered" evidence="1">
    <location>
        <begin position="90"/>
        <end position="439"/>
    </location>
</feature>
<name>A0A4X2LC39_VOMUR</name>
<organism evidence="4 5">
    <name type="scientific">Vombatus ursinus</name>
    <name type="common">Common wombat</name>
    <dbReference type="NCBI Taxonomy" id="29139"/>
    <lineage>
        <taxon>Eukaryota</taxon>
        <taxon>Metazoa</taxon>
        <taxon>Chordata</taxon>
        <taxon>Craniata</taxon>
        <taxon>Vertebrata</taxon>
        <taxon>Euteleostomi</taxon>
        <taxon>Mammalia</taxon>
        <taxon>Metatheria</taxon>
        <taxon>Diprotodontia</taxon>
        <taxon>Vombatidae</taxon>
        <taxon>Vombatus</taxon>
    </lineage>
</organism>
<dbReference type="GO" id="GO:0042127">
    <property type="term" value="P:regulation of cell population proliferation"/>
    <property type="evidence" value="ECO:0007669"/>
    <property type="project" value="TreeGrafter"/>
</dbReference>
<feature type="compositionally biased region" description="Basic and acidic residues" evidence="1">
    <location>
        <begin position="171"/>
        <end position="199"/>
    </location>
</feature>
<feature type="compositionally biased region" description="Low complexity" evidence="1">
    <location>
        <begin position="286"/>
        <end position="295"/>
    </location>
</feature>
<feature type="compositionally biased region" description="Acidic residues" evidence="1">
    <location>
        <begin position="106"/>
        <end position="136"/>
    </location>
</feature>
<dbReference type="OMA" id="HIPEQEE"/>
<feature type="compositionally biased region" description="Low complexity" evidence="1">
    <location>
        <begin position="429"/>
        <end position="439"/>
    </location>
</feature>
<dbReference type="AlphaFoldDB" id="A0A4X2LC39"/>
<feature type="chain" id="PRO_5044616119" evidence="2">
    <location>
        <begin position="24"/>
        <end position="596"/>
    </location>
</feature>
<dbReference type="PANTHER" id="PTHR16240">
    <property type="entry name" value="PROTEIN MENT"/>
    <property type="match status" value="1"/>
</dbReference>
<dbReference type="GeneID" id="114042985"/>
<feature type="compositionally biased region" description="Polar residues" evidence="1">
    <location>
        <begin position="151"/>
        <end position="163"/>
    </location>
</feature>
<sequence length="596" mass="68449">MIPTGGALLWALWLTLGAGAVKARVLVQSHPGADWAGGREGVTVTAGIPNKFWSKMMKRNEPGLVGKIINPEEKEEDKLAAPAAAEHLAASVSSVSRNQQGQGLEEGQELEGDEQQTEYGENDEDLAQEEDEEQDQELSQMKKHSRDPGQDQGQAQTTEQEQNQKQGEIQETEKEKEREGEEQGREEAQDQVQELERRQGQGKVGQRQEEEAGGLEESQSLGRELERQQELEPPKAKEQPQKQVGKQTRKQHHVHMQEEEEQEEPEQLQMEEQERERGEEEEQQKEPQQQIQQQWREQELPQAKEQQKILVPEQQQQIQKLAQELLQEKEPQQQPPARTEGPAWKQLALKASEQESMGLDPAHRRKGPGIFPFLGFGTYEPHQRPPELEQIPFQPHQRPPQPEQRPPQLEQIPFQPHQRPPQLEQIPFQPHQRPPQLEQRPPQLEQIPFQPHQRPPQLEFSNTGSIPSLDMHLVMLAWSPWECHCSTGTMSRVRRGIFLGFTWRLRPGPLETQRQPCTYAQCHCNQERKECPSDHILCSSTPGACNHRAFLTSLASPENTINETAFWKQVQDGLDEVWVGLRSLVTKEKKIKRNQR</sequence>
<keyword evidence="5" id="KW-1185">Reference proteome</keyword>
<reference evidence="4" key="2">
    <citation type="submission" date="2025-05" db="UniProtKB">
        <authorList>
            <consortium name="Ensembl"/>
        </authorList>
    </citation>
    <scope>IDENTIFICATION</scope>
</reference>
<dbReference type="STRING" id="29139.ENSVURP00010000123"/>
<gene>
    <name evidence="4" type="primary">LOC114042985</name>
    <name evidence="3" type="synonym">LOC114042979</name>
</gene>
<accession>A0A4X2LC39</accession>
<dbReference type="Ensembl" id="ENSVURT00010000137.1">
    <property type="protein sequence ID" value="ENSVURP00010000123.1"/>
    <property type="gene ID" value="ENSVURG00010000117.1"/>
</dbReference>
<evidence type="ECO:0000256" key="2">
    <source>
        <dbReference type="SAM" id="SignalP"/>
    </source>
</evidence>
<feature type="compositionally biased region" description="Low complexity" evidence="1">
    <location>
        <begin position="312"/>
        <end position="325"/>
    </location>
</feature>
<dbReference type="OrthoDB" id="9537043at2759"/>
<evidence type="ECO:0000313" key="3">
    <source>
        <dbReference type="Ensembl" id="ENSVURP00010000123.1"/>
    </source>
</evidence>
<feature type="signal peptide" evidence="2">
    <location>
        <begin position="1"/>
        <end position="23"/>
    </location>
</feature>
<keyword evidence="2" id="KW-0732">Signal</keyword>
<feature type="compositionally biased region" description="Acidic residues" evidence="1">
    <location>
        <begin position="258"/>
        <end position="271"/>
    </location>
</feature>
<dbReference type="Ensembl" id="ENSVURT00010021956.1">
    <property type="protein sequence ID" value="ENSVURP00010019295.1"/>
    <property type="gene ID" value="ENSVURG00010014712.1"/>
</dbReference>
<proteinExistence type="predicted"/>
<reference evidence="5" key="1">
    <citation type="submission" date="2018-12" db="EMBL/GenBank/DDBJ databases">
        <authorList>
            <person name="Yazar S."/>
        </authorList>
    </citation>
    <scope>NUCLEOTIDE SEQUENCE [LARGE SCALE GENOMIC DNA]</scope>
</reference>
<protein>
    <submittedName>
        <fullName evidence="4">Uncharacterized protein</fullName>
    </submittedName>
</protein>
<feature type="compositionally biased region" description="Basic and acidic residues" evidence="1">
    <location>
        <begin position="223"/>
        <end position="240"/>
    </location>
</feature>
<dbReference type="Proteomes" id="UP000314987">
    <property type="component" value="Unassembled WGS sequence"/>
</dbReference>
<dbReference type="Pfam" id="PF15322">
    <property type="entry name" value="PMSI1"/>
    <property type="match status" value="1"/>
</dbReference>